<feature type="compositionally biased region" description="Polar residues" evidence="1">
    <location>
        <begin position="506"/>
        <end position="518"/>
    </location>
</feature>
<dbReference type="Gene3D" id="3.40.50.1000">
    <property type="entry name" value="HAD superfamily/HAD-like"/>
    <property type="match status" value="1"/>
</dbReference>
<evidence type="ECO:0000313" key="2">
    <source>
        <dbReference type="EMBL" id="KAK9828867.1"/>
    </source>
</evidence>
<dbReference type="InterPro" id="IPR023214">
    <property type="entry name" value="HAD_sf"/>
</dbReference>
<evidence type="ECO:0000313" key="3">
    <source>
        <dbReference type="Proteomes" id="UP001489004"/>
    </source>
</evidence>
<keyword evidence="3" id="KW-1185">Reference proteome</keyword>
<gene>
    <name evidence="2" type="ORF">WJX72_002474</name>
</gene>
<reference evidence="2 3" key="1">
    <citation type="journal article" date="2024" name="Nat. Commun.">
        <title>Phylogenomics reveals the evolutionary origins of lichenization in chlorophyte algae.</title>
        <authorList>
            <person name="Puginier C."/>
            <person name="Libourel C."/>
            <person name="Otte J."/>
            <person name="Skaloud P."/>
            <person name="Haon M."/>
            <person name="Grisel S."/>
            <person name="Petersen M."/>
            <person name="Berrin J.G."/>
            <person name="Delaux P.M."/>
            <person name="Dal Grande F."/>
            <person name="Keller J."/>
        </authorList>
    </citation>
    <scope>NUCLEOTIDE SEQUENCE [LARGE SCALE GENOMIC DNA]</scope>
    <source>
        <strain evidence="2 3">SAG 2043</strain>
    </source>
</reference>
<protein>
    <submittedName>
        <fullName evidence="2">Uncharacterized protein</fullName>
    </submittedName>
</protein>
<dbReference type="EMBL" id="JALJOR010000001">
    <property type="protein sequence ID" value="KAK9828867.1"/>
    <property type="molecule type" value="Genomic_DNA"/>
</dbReference>
<comment type="caution">
    <text evidence="2">The sequence shown here is derived from an EMBL/GenBank/DDBJ whole genome shotgun (WGS) entry which is preliminary data.</text>
</comment>
<name>A0AAW1R5C7_9CHLO</name>
<feature type="region of interest" description="Disordered" evidence="1">
    <location>
        <begin position="506"/>
        <end position="541"/>
    </location>
</feature>
<organism evidence="2 3">
    <name type="scientific">[Myrmecia] bisecta</name>
    <dbReference type="NCBI Taxonomy" id="41462"/>
    <lineage>
        <taxon>Eukaryota</taxon>
        <taxon>Viridiplantae</taxon>
        <taxon>Chlorophyta</taxon>
        <taxon>core chlorophytes</taxon>
        <taxon>Trebouxiophyceae</taxon>
        <taxon>Trebouxiales</taxon>
        <taxon>Trebouxiaceae</taxon>
        <taxon>Myrmecia</taxon>
    </lineage>
</organism>
<dbReference type="Proteomes" id="UP001489004">
    <property type="component" value="Unassembled WGS sequence"/>
</dbReference>
<sequence length="541" mass="60313">MGAGAVGRAHMLRCRYAPALGEAAWRPAARPARLWVHTERDPVGHEASAMLGFILPIRDLGPSYDVCRRLSLYVDLDHTLVFADLSPGLKHLEQRCNSQTGGDPQAREQVCLACSAIKKMSQIAGRRFVSGQQESDPCMRTFSRKKAELDYIRAALETLFRDNVYLAPPPGHRSMTDDEQWGGQVQRSFLCRNFADGVKDFLMDPDIHLAINLDRLYLKLHRVHVLLGSLQPGSSAADLQALIDADALIQRLVPEVPLNVSKVTHSASTVPDGRCDGPYATVTMAGELISDVSIDDIAEYTWYWAAEDQRLRPLLVLLRPFCRELLEGACCSAPGEQPPICKARVVTHATGGYAEAVCHLLDPHKRHLRQSKDGRENNFRLCCVPPAVQKDLGELMPRNPVVHVNKIILDDCPIWSSYRMVWAEDDAAHVLHMPDYTPFVDHKHLHTTYRKLGHIHDMYCHQWRTFEAQLQQLNTASILDRTVCRQVYMPSTGPLILNANYDANKAASSPRAQSSEGSAGNAFDQALATEQEESSVTDWSG</sequence>
<accession>A0AAW1R5C7</accession>
<dbReference type="SUPFAM" id="SSF56784">
    <property type="entry name" value="HAD-like"/>
    <property type="match status" value="1"/>
</dbReference>
<evidence type="ECO:0000256" key="1">
    <source>
        <dbReference type="SAM" id="MobiDB-lite"/>
    </source>
</evidence>
<proteinExistence type="predicted"/>
<dbReference type="InterPro" id="IPR036412">
    <property type="entry name" value="HAD-like_sf"/>
</dbReference>
<dbReference type="AlphaFoldDB" id="A0AAW1R5C7"/>